<dbReference type="InterPro" id="IPR036291">
    <property type="entry name" value="NAD(P)-bd_dom_sf"/>
</dbReference>
<dbReference type="EMBL" id="DSBW01000217">
    <property type="protein sequence ID" value="HED31908.1"/>
    <property type="molecule type" value="Genomic_DNA"/>
</dbReference>
<dbReference type="AlphaFoldDB" id="A0A831STM9"/>
<dbReference type="SUPFAM" id="SSF51735">
    <property type="entry name" value="NAD(P)-binding Rossmann-fold domains"/>
    <property type="match status" value="1"/>
</dbReference>
<comment type="similarity">
    <text evidence="1">Belongs to the short-chain dehydrogenases/reductases (SDR) family.</text>
</comment>
<dbReference type="GO" id="GO:0016491">
    <property type="term" value="F:oxidoreductase activity"/>
    <property type="evidence" value="ECO:0007669"/>
    <property type="project" value="UniProtKB-KW"/>
</dbReference>
<comment type="caution">
    <text evidence="3">The sequence shown here is derived from an EMBL/GenBank/DDBJ whole genome shotgun (WGS) entry which is preliminary data.</text>
</comment>
<dbReference type="Proteomes" id="UP000886335">
    <property type="component" value="Unassembled WGS sequence"/>
</dbReference>
<name>A0A831STM9_PROAE</name>
<reference evidence="3" key="1">
    <citation type="journal article" date="2020" name="mSystems">
        <title>Genome- and Community-Level Interaction Insights into Carbon Utilization and Element Cycling Functions of Hydrothermarchaeota in Hydrothermal Sediment.</title>
        <authorList>
            <person name="Zhou Z."/>
            <person name="Liu Y."/>
            <person name="Xu W."/>
            <person name="Pan J."/>
            <person name="Luo Z.H."/>
            <person name="Li M."/>
        </authorList>
    </citation>
    <scope>NUCLEOTIDE SEQUENCE [LARGE SCALE GENOMIC DNA]</scope>
    <source>
        <strain evidence="3">SpSt-1181</strain>
    </source>
</reference>
<evidence type="ECO:0000256" key="1">
    <source>
        <dbReference type="ARBA" id="ARBA00006484"/>
    </source>
</evidence>
<dbReference type="PROSITE" id="PS00061">
    <property type="entry name" value="ADH_SHORT"/>
    <property type="match status" value="1"/>
</dbReference>
<sequence>MKGEQRKVCVMTGATGRLGSSIALSLAQRGYDMFFTWHSSPEAAQETLENIRKYRLDSFMTQCDVSKVASIKNAFSEFRRHFERLDLLLVSASSFYATPVGQVTEKEWDNLVDTNFKGAFFTMQEGASIMQHQPFVSRIVTITDIAAELVWKNFAPYTAAKAATQHLTKVFARVLAPRVLVNSIAPGTFTINPEWNNGQDLQEELKERIPLGTLGSTTDIMGVLDFLTENTYVTGQIINVDGGRLLC</sequence>
<dbReference type="InterPro" id="IPR002347">
    <property type="entry name" value="SDR_fam"/>
</dbReference>
<keyword evidence="2" id="KW-0560">Oxidoreductase</keyword>
<proteinExistence type="inferred from homology"/>
<organism evidence="3">
    <name type="scientific">Prosthecochloris aestuarii</name>
    <dbReference type="NCBI Taxonomy" id="1102"/>
    <lineage>
        <taxon>Bacteria</taxon>
        <taxon>Pseudomonadati</taxon>
        <taxon>Chlorobiota</taxon>
        <taxon>Chlorobiia</taxon>
        <taxon>Chlorobiales</taxon>
        <taxon>Chlorobiaceae</taxon>
        <taxon>Prosthecochloris</taxon>
    </lineage>
</organism>
<dbReference type="Pfam" id="PF13561">
    <property type="entry name" value="adh_short_C2"/>
    <property type="match status" value="1"/>
</dbReference>
<protein>
    <submittedName>
        <fullName evidence="3">SDR family oxidoreductase</fullName>
    </submittedName>
</protein>
<gene>
    <name evidence="3" type="ORF">ENN50_09590</name>
</gene>
<dbReference type="PANTHER" id="PTHR43639:SF1">
    <property type="entry name" value="SHORT-CHAIN DEHYDROGENASE_REDUCTASE FAMILY PROTEIN"/>
    <property type="match status" value="1"/>
</dbReference>
<accession>A0A831STM9</accession>
<evidence type="ECO:0000256" key="2">
    <source>
        <dbReference type="ARBA" id="ARBA00023002"/>
    </source>
</evidence>
<dbReference type="CDD" id="cd05233">
    <property type="entry name" value="SDR_c"/>
    <property type="match status" value="1"/>
</dbReference>
<dbReference type="InterPro" id="IPR020904">
    <property type="entry name" value="Sc_DH/Rdtase_CS"/>
</dbReference>
<evidence type="ECO:0000313" key="3">
    <source>
        <dbReference type="EMBL" id="HED31908.1"/>
    </source>
</evidence>
<dbReference type="Gene3D" id="3.40.50.720">
    <property type="entry name" value="NAD(P)-binding Rossmann-like Domain"/>
    <property type="match status" value="1"/>
</dbReference>
<dbReference type="PANTHER" id="PTHR43639">
    <property type="entry name" value="OXIDOREDUCTASE, SHORT-CHAIN DEHYDROGENASE/REDUCTASE FAMILY (AFU_ORTHOLOGUE AFUA_5G02870)"/>
    <property type="match status" value="1"/>
</dbReference>
<dbReference type="PRINTS" id="PR00081">
    <property type="entry name" value="GDHRDH"/>
</dbReference>